<dbReference type="PROSITE" id="PS50045">
    <property type="entry name" value="SIGMA54_INTERACT_4"/>
    <property type="match status" value="1"/>
</dbReference>
<evidence type="ECO:0000256" key="5">
    <source>
        <dbReference type="ARBA" id="ARBA00023125"/>
    </source>
</evidence>
<sequence>MKREPVYLPNRENQSVIGDLGDARNRLTAILECSYDGIYITDGSARTIYINRSYEIISGLNRSEVMGKTMRELEESGVVSRSSTLLALARREAVTIEQEFKTRKRAIVTSTPLYNEDGSAVIVVTNVRDVSELRELKEQLAINSEMNRRYRSEIEVIRQQMIGSEDFIAEDPKMLELLRVVNRVAGLDTTVLLLGETGVGKELVATHIHKNSARSKAHFIKVNCGAITPSLVESELFGYEPGSFTGASRAGKMGLFEVADNGTIFLDEVAELPYDIQAKLLRVLQEQELLRVGGEKPVRVNVRLLAATNRNLEEMVSKKLFREDLYYRLNVFPVVIPPLRERQADIAALARHMLEQLNRKYGTEKSFTQTALAGLTEYKWPGNVRELRNVVERAFIMSGEGEITAADLPIQGVRIEPGTGILQDRDLNLKRLVEQVEKDCIDRAYRTYGNVRKAAKSLGMDPATFSRKRRKYSEKE</sequence>
<dbReference type="InterPro" id="IPR025943">
    <property type="entry name" value="Sigma_54_int_dom_ATP-bd_2"/>
</dbReference>
<dbReference type="SUPFAM" id="SSF55785">
    <property type="entry name" value="PYP-like sensor domain (PAS domain)"/>
    <property type="match status" value="1"/>
</dbReference>
<feature type="domain" description="PAS" evidence="9">
    <location>
        <begin position="23"/>
        <end position="70"/>
    </location>
</feature>
<dbReference type="SUPFAM" id="SSF46689">
    <property type="entry name" value="Homeodomain-like"/>
    <property type="match status" value="1"/>
</dbReference>
<dbReference type="InterPro" id="IPR025662">
    <property type="entry name" value="Sigma_54_int_dom_ATP-bd_1"/>
</dbReference>
<evidence type="ECO:0000259" key="9">
    <source>
        <dbReference type="PROSITE" id="PS50112"/>
    </source>
</evidence>
<dbReference type="CDD" id="cd00130">
    <property type="entry name" value="PAS"/>
    <property type="match status" value="1"/>
</dbReference>
<dbReference type="PANTHER" id="PTHR32071">
    <property type="entry name" value="TRANSCRIPTIONAL REGULATORY PROTEIN"/>
    <property type="match status" value="1"/>
</dbReference>
<dbReference type="AlphaFoldDB" id="A0A1W2AIK3"/>
<dbReference type="EMBL" id="FWXW01000004">
    <property type="protein sequence ID" value="SMC60271.1"/>
    <property type="molecule type" value="Genomic_DNA"/>
</dbReference>
<dbReference type="InterPro" id="IPR002078">
    <property type="entry name" value="Sigma_54_int"/>
</dbReference>
<keyword evidence="5" id="KW-0238">DNA-binding</keyword>
<dbReference type="NCBIfam" id="TIGR00229">
    <property type="entry name" value="sensory_box"/>
    <property type="match status" value="1"/>
</dbReference>
<evidence type="ECO:0000256" key="1">
    <source>
        <dbReference type="ARBA" id="ARBA00022741"/>
    </source>
</evidence>
<keyword evidence="3" id="KW-0067">ATP-binding</keyword>
<dbReference type="Gene3D" id="1.10.8.60">
    <property type="match status" value="1"/>
</dbReference>
<dbReference type="PANTHER" id="PTHR32071:SF121">
    <property type="entry name" value="SIGMA L-DEPENDENT TRANSCRIPTIONAL REGULATOR YQIR-RELATED"/>
    <property type="match status" value="1"/>
</dbReference>
<dbReference type="InterPro" id="IPR058031">
    <property type="entry name" value="AAA_lid_NorR"/>
</dbReference>
<dbReference type="RefSeq" id="WP_084234435.1">
    <property type="nucleotide sequence ID" value="NZ_FWXW01000004.1"/>
</dbReference>
<dbReference type="FunFam" id="3.40.50.300:FF:000006">
    <property type="entry name" value="DNA-binding transcriptional regulator NtrC"/>
    <property type="match status" value="1"/>
</dbReference>
<name>A0A1W2AIK3_9FIRM</name>
<dbReference type="InterPro" id="IPR025944">
    <property type="entry name" value="Sigma_54_int_dom_CS"/>
</dbReference>
<evidence type="ECO:0000256" key="7">
    <source>
        <dbReference type="ARBA" id="ARBA00029500"/>
    </source>
</evidence>
<dbReference type="Gene3D" id="3.30.450.20">
    <property type="entry name" value="PAS domain"/>
    <property type="match status" value="1"/>
</dbReference>
<dbReference type="InterPro" id="IPR000014">
    <property type="entry name" value="PAS"/>
</dbReference>
<dbReference type="InterPro" id="IPR009057">
    <property type="entry name" value="Homeodomain-like_sf"/>
</dbReference>
<evidence type="ECO:0000259" key="8">
    <source>
        <dbReference type="PROSITE" id="PS50045"/>
    </source>
</evidence>
<dbReference type="PROSITE" id="PS50113">
    <property type="entry name" value="PAC"/>
    <property type="match status" value="1"/>
</dbReference>
<dbReference type="Gene3D" id="1.10.10.60">
    <property type="entry name" value="Homeodomain-like"/>
    <property type="match status" value="1"/>
</dbReference>
<dbReference type="GO" id="GO:0005524">
    <property type="term" value="F:ATP binding"/>
    <property type="evidence" value="ECO:0007669"/>
    <property type="project" value="UniProtKB-KW"/>
</dbReference>
<dbReference type="STRING" id="1122930.SAMN02745168_1736"/>
<protein>
    <recommendedName>
        <fullName evidence="7">HTH-type transcriptional regulatory protein TyrR</fullName>
    </recommendedName>
</protein>
<dbReference type="Proteomes" id="UP000192790">
    <property type="component" value="Unassembled WGS sequence"/>
</dbReference>
<dbReference type="Pfam" id="PF25601">
    <property type="entry name" value="AAA_lid_14"/>
    <property type="match status" value="1"/>
</dbReference>
<dbReference type="InterPro" id="IPR003593">
    <property type="entry name" value="AAA+_ATPase"/>
</dbReference>
<organism evidence="11 12">
    <name type="scientific">Papillibacter cinnamivorans DSM 12816</name>
    <dbReference type="NCBI Taxonomy" id="1122930"/>
    <lineage>
        <taxon>Bacteria</taxon>
        <taxon>Bacillati</taxon>
        <taxon>Bacillota</taxon>
        <taxon>Clostridia</taxon>
        <taxon>Eubacteriales</taxon>
        <taxon>Oscillospiraceae</taxon>
        <taxon>Papillibacter</taxon>
    </lineage>
</organism>
<feature type="domain" description="Sigma-54 factor interaction" evidence="8">
    <location>
        <begin position="167"/>
        <end position="396"/>
    </location>
</feature>
<dbReference type="SMART" id="SM00091">
    <property type="entry name" value="PAS"/>
    <property type="match status" value="1"/>
</dbReference>
<dbReference type="Pfam" id="PF00158">
    <property type="entry name" value="Sigma54_activat"/>
    <property type="match status" value="1"/>
</dbReference>
<gene>
    <name evidence="11" type="ORF">SAMN02745168_1736</name>
</gene>
<keyword evidence="12" id="KW-1185">Reference proteome</keyword>
<dbReference type="InterPro" id="IPR013767">
    <property type="entry name" value="PAS_fold"/>
</dbReference>
<evidence type="ECO:0000256" key="2">
    <source>
        <dbReference type="ARBA" id="ARBA00022797"/>
    </source>
</evidence>
<evidence type="ECO:0000313" key="12">
    <source>
        <dbReference type="Proteomes" id="UP000192790"/>
    </source>
</evidence>
<dbReference type="Gene3D" id="3.40.50.300">
    <property type="entry name" value="P-loop containing nucleotide triphosphate hydrolases"/>
    <property type="match status" value="1"/>
</dbReference>
<dbReference type="InterPro" id="IPR030828">
    <property type="entry name" value="HTH_TyrR"/>
</dbReference>
<evidence type="ECO:0000256" key="4">
    <source>
        <dbReference type="ARBA" id="ARBA00023015"/>
    </source>
</evidence>
<dbReference type="PROSITE" id="PS00675">
    <property type="entry name" value="SIGMA54_INTERACT_1"/>
    <property type="match status" value="1"/>
</dbReference>
<reference evidence="11 12" key="1">
    <citation type="submission" date="2017-04" db="EMBL/GenBank/DDBJ databases">
        <authorList>
            <person name="Afonso C.L."/>
            <person name="Miller P.J."/>
            <person name="Scott M.A."/>
            <person name="Spackman E."/>
            <person name="Goraichik I."/>
            <person name="Dimitrov K.M."/>
            <person name="Suarez D.L."/>
            <person name="Swayne D.E."/>
        </authorList>
    </citation>
    <scope>NUCLEOTIDE SEQUENCE [LARGE SCALE GENOMIC DNA]</scope>
    <source>
        <strain evidence="11 12">DSM 12816</strain>
    </source>
</reference>
<evidence type="ECO:0000313" key="11">
    <source>
        <dbReference type="EMBL" id="SMC60271.1"/>
    </source>
</evidence>
<dbReference type="GO" id="GO:0003677">
    <property type="term" value="F:DNA binding"/>
    <property type="evidence" value="ECO:0007669"/>
    <property type="project" value="UniProtKB-KW"/>
</dbReference>
<dbReference type="PROSITE" id="PS00676">
    <property type="entry name" value="SIGMA54_INTERACT_2"/>
    <property type="match status" value="1"/>
</dbReference>
<dbReference type="Pfam" id="PF00989">
    <property type="entry name" value="PAS"/>
    <property type="match status" value="1"/>
</dbReference>
<keyword evidence="6" id="KW-0804">Transcription</keyword>
<feature type="domain" description="PAC" evidence="10">
    <location>
        <begin position="89"/>
        <end position="142"/>
    </location>
</feature>
<dbReference type="GO" id="GO:0006355">
    <property type="term" value="P:regulation of DNA-templated transcription"/>
    <property type="evidence" value="ECO:0007669"/>
    <property type="project" value="InterPro"/>
</dbReference>
<dbReference type="CDD" id="cd00009">
    <property type="entry name" value="AAA"/>
    <property type="match status" value="1"/>
</dbReference>
<proteinExistence type="predicted"/>
<dbReference type="SMART" id="SM00382">
    <property type="entry name" value="AAA"/>
    <property type="match status" value="1"/>
</dbReference>
<dbReference type="Pfam" id="PF18024">
    <property type="entry name" value="HTH_50"/>
    <property type="match status" value="1"/>
</dbReference>
<keyword evidence="2" id="KW-0058">Aromatic hydrocarbons catabolism</keyword>
<dbReference type="InterPro" id="IPR000700">
    <property type="entry name" value="PAS-assoc_C"/>
</dbReference>
<dbReference type="OrthoDB" id="9803970at2"/>
<dbReference type="InterPro" id="IPR035965">
    <property type="entry name" value="PAS-like_dom_sf"/>
</dbReference>
<dbReference type="PROSITE" id="PS50112">
    <property type="entry name" value="PAS"/>
    <property type="match status" value="1"/>
</dbReference>
<evidence type="ECO:0000256" key="6">
    <source>
        <dbReference type="ARBA" id="ARBA00023163"/>
    </source>
</evidence>
<keyword evidence="1" id="KW-0547">Nucleotide-binding</keyword>
<dbReference type="PROSITE" id="PS00688">
    <property type="entry name" value="SIGMA54_INTERACT_3"/>
    <property type="match status" value="1"/>
</dbReference>
<dbReference type="InterPro" id="IPR027417">
    <property type="entry name" value="P-loop_NTPase"/>
</dbReference>
<dbReference type="SUPFAM" id="SSF52540">
    <property type="entry name" value="P-loop containing nucleoside triphosphate hydrolases"/>
    <property type="match status" value="1"/>
</dbReference>
<evidence type="ECO:0000256" key="3">
    <source>
        <dbReference type="ARBA" id="ARBA00022840"/>
    </source>
</evidence>
<keyword evidence="4" id="KW-0805">Transcription regulation</keyword>
<evidence type="ECO:0000259" key="10">
    <source>
        <dbReference type="PROSITE" id="PS50113"/>
    </source>
</evidence>
<accession>A0A1W2AIK3</accession>